<gene>
    <name evidence="2" type="ORF">ACFFLM_00750</name>
</gene>
<name>A0ABV6AU42_9DEIO</name>
<reference evidence="2 3" key="1">
    <citation type="submission" date="2024-09" db="EMBL/GenBank/DDBJ databases">
        <authorList>
            <person name="Sun Q."/>
            <person name="Mori K."/>
        </authorList>
    </citation>
    <scope>NUCLEOTIDE SEQUENCE [LARGE SCALE GENOMIC DNA]</scope>
    <source>
        <strain evidence="2 3">JCM 13503</strain>
    </source>
</reference>
<proteinExistence type="predicted"/>
<dbReference type="Proteomes" id="UP001589733">
    <property type="component" value="Unassembled WGS sequence"/>
</dbReference>
<evidence type="ECO:0000313" key="3">
    <source>
        <dbReference type="Proteomes" id="UP001589733"/>
    </source>
</evidence>
<feature type="region of interest" description="Disordered" evidence="1">
    <location>
        <begin position="125"/>
        <end position="146"/>
    </location>
</feature>
<evidence type="ECO:0000313" key="2">
    <source>
        <dbReference type="EMBL" id="MFB9990517.1"/>
    </source>
</evidence>
<evidence type="ECO:0000256" key="1">
    <source>
        <dbReference type="SAM" id="MobiDB-lite"/>
    </source>
</evidence>
<organism evidence="2 3">
    <name type="scientific">Deinococcus oregonensis</name>
    <dbReference type="NCBI Taxonomy" id="1805970"/>
    <lineage>
        <taxon>Bacteria</taxon>
        <taxon>Thermotogati</taxon>
        <taxon>Deinococcota</taxon>
        <taxon>Deinococci</taxon>
        <taxon>Deinococcales</taxon>
        <taxon>Deinococcaceae</taxon>
        <taxon>Deinococcus</taxon>
    </lineage>
</organism>
<sequence length="146" mass="16580">MAYSKLSEQMHRLSNPQRSDAFVKLFRSAVREGKFDAIEVSGGRFQLPKQFKRQGQTGEHYAKGVGEMLFEATPAYEAWLIETDARLSRRRTRGSTVRVSLEAIESGTVDFQTLAAATRQRMETNFLKGQTLGKREQAKPKGRPRK</sequence>
<dbReference type="RefSeq" id="WP_380004514.1">
    <property type="nucleotide sequence ID" value="NZ_JBHLYR010000006.1"/>
</dbReference>
<accession>A0ABV6AU42</accession>
<comment type="caution">
    <text evidence="2">The sequence shown here is derived from an EMBL/GenBank/DDBJ whole genome shotgun (WGS) entry which is preliminary data.</text>
</comment>
<keyword evidence="3" id="KW-1185">Reference proteome</keyword>
<dbReference type="EMBL" id="JBHLYR010000006">
    <property type="protein sequence ID" value="MFB9990517.1"/>
    <property type="molecule type" value="Genomic_DNA"/>
</dbReference>
<protein>
    <submittedName>
        <fullName evidence="2">Uncharacterized protein</fullName>
    </submittedName>
</protein>